<keyword evidence="5 7" id="KW-1133">Transmembrane helix</keyword>
<evidence type="ECO:0000256" key="4">
    <source>
        <dbReference type="ARBA" id="ARBA00022692"/>
    </source>
</evidence>
<dbReference type="PANTHER" id="PTHR34582:SF6">
    <property type="entry name" value="UPF0702 TRANSMEMBRANE PROTEIN YCAP"/>
    <property type="match status" value="1"/>
</dbReference>
<dbReference type="Gene3D" id="3.30.240.20">
    <property type="entry name" value="bsu07140 like domains"/>
    <property type="match status" value="1"/>
</dbReference>
<keyword evidence="4 7" id="KW-0812">Transmembrane</keyword>
<dbReference type="InterPro" id="IPR023090">
    <property type="entry name" value="UPF0702_alpha/beta_dom_sf"/>
</dbReference>
<comment type="caution">
    <text evidence="9">The sequence shown here is derived from an EMBL/GenBank/DDBJ whole genome shotgun (WGS) entry which is preliminary data.</text>
</comment>
<dbReference type="Proteomes" id="UP000655208">
    <property type="component" value="Unassembled WGS sequence"/>
</dbReference>
<gene>
    <name evidence="9" type="ORF">GCM10011594_26260</name>
</gene>
<evidence type="ECO:0000313" key="9">
    <source>
        <dbReference type="EMBL" id="GGM04760.1"/>
    </source>
</evidence>
<evidence type="ECO:0000256" key="2">
    <source>
        <dbReference type="ARBA" id="ARBA00006448"/>
    </source>
</evidence>
<name>A0A917WHM0_9ACTN</name>
<organism evidence="9 10">
    <name type="scientific">Nakamurella endophytica</name>
    <dbReference type="NCBI Taxonomy" id="1748367"/>
    <lineage>
        <taxon>Bacteria</taxon>
        <taxon>Bacillati</taxon>
        <taxon>Actinomycetota</taxon>
        <taxon>Actinomycetes</taxon>
        <taxon>Nakamurellales</taxon>
        <taxon>Nakamurellaceae</taxon>
        <taxon>Nakamurella</taxon>
    </lineage>
</organism>
<dbReference type="RefSeq" id="WP_188942059.1">
    <property type="nucleotide sequence ID" value="NZ_BMNA01000004.1"/>
</dbReference>
<sequence length="188" mass="21030">MWNDLLHLDVPVAEKILRTVLVYLVIVVLFRLTGKRMIASLNTLDFVVMFLLSNVVQNAIIGNDNSVTGGVIGAVTLVLANVAVDRLAYVSPWWRRWIEGTPTTIVDHGHVQRRTLRRVGIRQAEVDHAVRIQNGNDISDVWAGVLEPTGQFVLTLRQEKQGADHGDVAALAERLDRIERLLRDTVRG</sequence>
<dbReference type="AlphaFoldDB" id="A0A917WHM0"/>
<evidence type="ECO:0000256" key="3">
    <source>
        <dbReference type="ARBA" id="ARBA00022475"/>
    </source>
</evidence>
<dbReference type="GO" id="GO:0005886">
    <property type="term" value="C:plasma membrane"/>
    <property type="evidence" value="ECO:0007669"/>
    <property type="project" value="UniProtKB-SubCell"/>
</dbReference>
<evidence type="ECO:0000256" key="7">
    <source>
        <dbReference type="SAM" id="Phobius"/>
    </source>
</evidence>
<comment type="subcellular location">
    <subcellularLocation>
        <location evidence="1">Cell membrane</location>
        <topology evidence="1">Multi-pass membrane protein</topology>
    </subcellularLocation>
</comment>
<feature type="domain" description="YetF C-terminal" evidence="8">
    <location>
        <begin position="93"/>
        <end position="159"/>
    </location>
</feature>
<protein>
    <recommendedName>
        <fullName evidence="8">YetF C-terminal domain-containing protein</fullName>
    </recommendedName>
</protein>
<evidence type="ECO:0000256" key="5">
    <source>
        <dbReference type="ARBA" id="ARBA00022989"/>
    </source>
</evidence>
<evidence type="ECO:0000259" key="8">
    <source>
        <dbReference type="Pfam" id="PF04239"/>
    </source>
</evidence>
<evidence type="ECO:0000313" key="10">
    <source>
        <dbReference type="Proteomes" id="UP000655208"/>
    </source>
</evidence>
<feature type="transmembrane region" description="Helical" evidence="7">
    <location>
        <begin position="44"/>
        <end position="61"/>
    </location>
</feature>
<feature type="transmembrane region" description="Helical" evidence="7">
    <location>
        <begin position="67"/>
        <end position="88"/>
    </location>
</feature>
<keyword evidence="10" id="KW-1185">Reference proteome</keyword>
<proteinExistence type="inferred from homology"/>
<evidence type="ECO:0000256" key="1">
    <source>
        <dbReference type="ARBA" id="ARBA00004651"/>
    </source>
</evidence>
<accession>A0A917WHM0</accession>
<keyword evidence="3" id="KW-1003">Cell membrane</keyword>
<dbReference type="InterPro" id="IPR007353">
    <property type="entry name" value="DUF421"/>
</dbReference>
<evidence type="ECO:0000256" key="6">
    <source>
        <dbReference type="ARBA" id="ARBA00023136"/>
    </source>
</evidence>
<keyword evidence="6 7" id="KW-0472">Membrane</keyword>
<dbReference type="Pfam" id="PF04239">
    <property type="entry name" value="DUF421"/>
    <property type="match status" value="1"/>
</dbReference>
<comment type="similarity">
    <text evidence="2">Belongs to the UPF0702 family.</text>
</comment>
<dbReference type="PANTHER" id="PTHR34582">
    <property type="entry name" value="UPF0702 TRANSMEMBRANE PROTEIN YCAP"/>
    <property type="match status" value="1"/>
</dbReference>
<reference evidence="9" key="1">
    <citation type="journal article" date="2014" name="Int. J. Syst. Evol. Microbiol.">
        <title>Complete genome sequence of Corynebacterium casei LMG S-19264T (=DSM 44701T), isolated from a smear-ripened cheese.</title>
        <authorList>
            <consortium name="US DOE Joint Genome Institute (JGI-PGF)"/>
            <person name="Walter F."/>
            <person name="Albersmeier A."/>
            <person name="Kalinowski J."/>
            <person name="Ruckert C."/>
        </authorList>
    </citation>
    <scope>NUCLEOTIDE SEQUENCE</scope>
    <source>
        <strain evidence="9">CGMCC 4.7308</strain>
    </source>
</reference>
<dbReference type="EMBL" id="BMNA01000004">
    <property type="protein sequence ID" value="GGM04760.1"/>
    <property type="molecule type" value="Genomic_DNA"/>
</dbReference>
<reference evidence="9" key="2">
    <citation type="submission" date="2020-09" db="EMBL/GenBank/DDBJ databases">
        <authorList>
            <person name="Sun Q."/>
            <person name="Zhou Y."/>
        </authorList>
    </citation>
    <scope>NUCLEOTIDE SEQUENCE</scope>
    <source>
        <strain evidence="9">CGMCC 4.7308</strain>
    </source>
</reference>
<feature type="transmembrane region" description="Helical" evidence="7">
    <location>
        <begin position="16"/>
        <end position="32"/>
    </location>
</feature>